<dbReference type="OrthoDB" id="10021403at2"/>
<evidence type="ECO:0000313" key="3">
    <source>
        <dbReference type="EMBL" id="QDT67089.1"/>
    </source>
</evidence>
<dbReference type="InterPro" id="IPR012373">
    <property type="entry name" value="Ferrdict_sens_TM"/>
</dbReference>
<dbReference type="Pfam" id="PF04773">
    <property type="entry name" value="FecR"/>
    <property type="match status" value="1"/>
</dbReference>
<dbReference type="PANTHER" id="PTHR30273:SF2">
    <property type="entry name" value="PROTEIN FECR"/>
    <property type="match status" value="1"/>
</dbReference>
<dbReference type="KEGG" id="chya:V22_43620"/>
<dbReference type="RefSeq" id="WP_145266761.1">
    <property type="nucleotide sequence ID" value="NZ_CP036316.1"/>
</dbReference>
<dbReference type="EMBL" id="CP036316">
    <property type="protein sequence ID" value="QDT67089.1"/>
    <property type="molecule type" value="Genomic_DNA"/>
</dbReference>
<reference evidence="3 4" key="1">
    <citation type="submission" date="2019-02" db="EMBL/GenBank/DDBJ databases">
        <title>Deep-cultivation of Planctomycetes and their phenomic and genomic characterization uncovers novel biology.</title>
        <authorList>
            <person name="Wiegand S."/>
            <person name="Jogler M."/>
            <person name="Boedeker C."/>
            <person name="Pinto D."/>
            <person name="Vollmers J."/>
            <person name="Rivas-Marin E."/>
            <person name="Kohn T."/>
            <person name="Peeters S.H."/>
            <person name="Heuer A."/>
            <person name="Rast P."/>
            <person name="Oberbeckmann S."/>
            <person name="Bunk B."/>
            <person name="Jeske O."/>
            <person name="Meyerdierks A."/>
            <person name="Storesund J.E."/>
            <person name="Kallscheuer N."/>
            <person name="Luecker S."/>
            <person name="Lage O.M."/>
            <person name="Pohl T."/>
            <person name="Merkel B.J."/>
            <person name="Hornburger P."/>
            <person name="Mueller R.-W."/>
            <person name="Bruemmer F."/>
            <person name="Labrenz M."/>
            <person name="Spormann A.M."/>
            <person name="Op den Camp H."/>
            <person name="Overmann J."/>
            <person name="Amann R."/>
            <person name="Jetten M.S.M."/>
            <person name="Mascher T."/>
            <person name="Medema M.H."/>
            <person name="Devos D.P."/>
            <person name="Kaster A.-K."/>
            <person name="Ovreas L."/>
            <person name="Rohde M."/>
            <person name="Galperin M.Y."/>
            <person name="Jogler C."/>
        </authorList>
    </citation>
    <scope>NUCLEOTIDE SEQUENCE [LARGE SCALE GENOMIC DNA]</scope>
    <source>
        <strain evidence="3 4">V22</strain>
    </source>
</reference>
<proteinExistence type="predicted"/>
<dbReference type="PANTHER" id="PTHR30273">
    <property type="entry name" value="PERIPLASMIC SIGNAL SENSOR AND SIGMA FACTOR ACTIVATOR FECR-RELATED"/>
    <property type="match status" value="1"/>
</dbReference>
<accession>A0A517TFD7</accession>
<gene>
    <name evidence="3" type="ORF">V22_43620</name>
</gene>
<evidence type="ECO:0000256" key="1">
    <source>
        <dbReference type="SAM" id="Phobius"/>
    </source>
</evidence>
<keyword evidence="1" id="KW-1133">Transmembrane helix</keyword>
<keyword evidence="1" id="KW-0472">Membrane</keyword>
<protein>
    <submittedName>
        <fullName evidence="3">FecR protein</fullName>
    </submittedName>
</protein>
<sequence>MSDQNKISTELLGLAEAFLQGKLNAAGSHRLEEIILSEVQYRQKFVEYVNMNSALSMMARQQSPDELFHESYYKRQNTWLKKERVTKLIAAATSVALVCCIGFVAFLIGNLPTPQIGYVAALSDGIEWSSPVLEQGDVVREGDVLKIESGYITIRTTLGAVVDVRGPSTLVMNEQQQFDLSHGLLKAVVPEAAKGFTVSTQDVQVVDLGTEFIVDRELGMGTKVSVRQGHVEANLIDINGTVLKTLDLYDGWSKWLDNGIEKEQDLAFHDEEFNSFDRFRGSVTRLQGCARASSVDLTELTPGAHVTKDHVLIIPERQQVSLTEPITVQTLEGLLQLKAGDLVSSYLVHFDPGKFNTKPPIGSVSFDYPVTAIIGSADEMLILDSVVGYEHATYPQFPARALELDVDGDKIHVSADRKTVKFNLDMLPPDNFDQFRILLVQQNQ</sequence>
<dbReference type="Gene3D" id="2.60.120.1440">
    <property type="match status" value="1"/>
</dbReference>
<dbReference type="GO" id="GO:0016989">
    <property type="term" value="F:sigma factor antagonist activity"/>
    <property type="evidence" value="ECO:0007669"/>
    <property type="project" value="TreeGrafter"/>
</dbReference>
<dbReference type="AlphaFoldDB" id="A0A517TFD7"/>
<name>A0A517TFD7_9PLAN</name>
<feature type="transmembrane region" description="Helical" evidence="1">
    <location>
        <begin position="88"/>
        <end position="108"/>
    </location>
</feature>
<evidence type="ECO:0000259" key="2">
    <source>
        <dbReference type="Pfam" id="PF04773"/>
    </source>
</evidence>
<organism evidence="3 4">
    <name type="scientific">Calycomorphotria hydatis</name>
    <dbReference type="NCBI Taxonomy" id="2528027"/>
    <lineage>
        <taxon>Bacteria</taxon>
        <taxon>Pseudomonadati</taxon>
        <taxon>Planctomycetota</taxon>
        <taxon>Planctomycetia</taxon>
        <taxon>Planctomycetales</taxon>
        <taxon>Planctomycetaceae</taxon>
        <taxon>Calycomorphotria</taxon>
    </lineage>
</organism>
<evidence type="ECO:0000313" key="4">
    <source>
        <dbReference type="Proteomes" id="UP000319976"/>
    </source>
</evidence>
<keyword evidence="4" id="KW-1185">Reference proteome</keyword>
<keyword evidence="1" id="KW-0812">Transmembrane</keyword>
<dbReference type="InterPro" id="IPR006860">
    <property type="entry name" value="FecR"/>
</dbReference>
<feature type="domain" description="FecR protein" evidence="2">
    <location>
        <begin position="173"/>
        <end position="232"/>
    </location>
</feature>
<dbReference type="Proteomes" id="UP000319976">
    <property type="component" value="Chromosome"/>
</dbReference>